<dbReference type="EMBL" id="JANAWD010000031">
    <property type="protein sequence ID" value="KAJ3490207.1"/>
    <property type="molecule type" value="Genomic_DNA"/>
</dbReference>
<reference evidence="2" key="1">
    <citation type="submission" date="2022-07" db="EMBL/GenBank/DDBJ databases">
        <title>Genome Sequence of Physisporinus lineatus.</title>
        <authorList>
            <person name="Buettner E."/>
        </authorList>
    </citation>
    <scope>NUCLEOTIDE SEQUENCE</scope>
    <source>
        <strain evidence="2">VT162</strain>
    </source>
</reference>
<dbReference type="InterPro" id="IPR053720">
    <property type="entry name" value="Psm_Assembly_Chaperone"/>
</dbReference>
<dbReference type="AlphaFoldDB" id="A0AAD5VA94"/>
<evidence type="ECO:0000256" key="1">
    <source>
        <dbReference type="SAM" id="MobiDB-lite"/>
    </source>
</evidence>
<name>A0AAD5VA94_9APHY</name>
<evidence type="ECO:0000313" key="3">
    <source>
        <dbReference type="Proteomes" id="UP001212997"/>
    </source>
</evidence>
<sequence length="114" mass="12328">MPSTTPLLPAQPTDSTDLQTPSLPPPPPGIELTFLLGSAPTEHLRTLHSLYASQVATLVWVAEGESLEVERKGVIVGIALRPVKEPGKDGHLSARERTIFHGVMDMVKELISKE</sequence>
<feature type="compositionally biased region" description="Polar residues" evidence="1">
    <location>
        <begin position="1"/>
        <end position="21"/>
    </location>
</feature>
<protein>
    <submittedName>
        <fullName evidence="2">Uncharacterized protein</fullName>
    </submittedName>
</protein>
<dbReference type="Gene3D" id="3.30.230.90">
    <property type="match status" value="1"/>
</dbReference>
<proteinExistence type="predicted"/>
<feature type="region of interest" description="Disordered" evidence="1">
    <location>
        <begin position="1"/>
        <end position="29"/>
    </location>
</feature>
<evidence type="ECO:0000313" key="2">
    <source>
        <dbReference type="EMBL" id="KAJ3490207.1"/>
    </source>
</evidence>
<organism evidence="2 3">
    <name type="scientific">Meripilus lineatus</name>
    <dbReference type="NCBI Taxonomy" id="2056292"/>
    <lineage>
        <taxon>Eukaryota</taxon>
        <taxon>Fungi</taxon>
        <taxon>Dikarya</taxon>
        <taxon>Basidiomycota</taxon>
        <taxon>Agaricomycotina</taxon>
        <taxon>Agaricomycetes</taxon>
        <taxon>Polyporales</taxon>
        <taxon>Meripilaceae</taxon>
        <taxon>Meripilus</taxon>
    </lineage>
</organism>
<keyword evidence="3" id="KW-1185">Reference proteome</keyword>
<comment type="caution">
    <text evidence="2">The sequence shown here is derived from an EMBL/GenBank/DDBJ whole genome shotgun (WGS) entry which is preliminary data.</text>
</comment>
<accession>A0AAD5VA94</accession>
<dbReference type="Proteomes" id="UP001212997">
    <property type="component" value="Unassembled WGS sequence"/>
</dbReference>
<gene>
    <name evidence="2" type="ORF">NLI96_g1590</name>
</gene>